<sequence>MTSSVSTIDPPNGSASTVEPTRVILVGIGGATCSGKTTLAKHLRSILPNSFIVHQDDFAPPEATLPIHPIMKVQDWDSAPTAIDWPRLRTFLRNVKTEGGIPAGHSSHDHLNEQKEIPVEGEVAARWHAELVRAQAEVEKSEHVRVVWGLVDGFLLYWDSEVVDALDARFFLRVPYDVLKQRREERVGYATAEQFNEEGTFWRDPPGYFNGLVWPAYVEAHRDMFEGGDYEHAAPVRKDILLIEPLELSMSAIVEKCCEVLKDVLVSPTSLS</sequence>
<keyword evidence="1" id="KW-0378">Hydrolase</keyword>
<evidence type="ECO:0000313" key="2">
    <source>
        <dbReference type="Proteomes" id="UP000814140"/>
    </source>
</evidence>
<dbReference type="Proteomes" id="UP000814140">
    <property type="component" value="Unassembled WGS sequence"/>
</dbReference>
<protein>
    <submittedName>
        <fullName evidence="1">P-loop containing nucleoside triphosphate hydrolase protein</fullName>
    </submittedName>
</protein>
<organism evidence="1 2">
    <name type="scientific">Artomyces pyxidatus</name>
    <dbReference type="NCBI Taxonomy" id="48021"/>
    <lineage>
        <taxon>Eukaryota</taxon>
        <taxon>Fungi</taxon>
        <taxon>Dikarya</taxon>
        <taxon>Basidiomycota</taxon>
        <taxon>Agaricomycotina</taxon>
        <taxon>Agaricomycetes</taxon>
        <taxon>Russulales</taxon>
        <taxon>Auriscalpiaceae</taxon>
        <taxon>Artomyces</taxon>
    </lineage>
</organism>
<comment type="caution">
    <text evidence="1">The sequence shown here is derived from an EMBL/GenBank/DDBJ whole genome shotgun (WGS) entry which is preliminary data.</text>
</comment>
<name>A0ACB8SNP4_9AGAM</name>
<reference evidence="1" key="1">
    <citation type="submission" date="2021-03" db="EMBL/GenBank/DDBJ databases">
        <authorList>
            <consortium name="DOE Joint Genome Institute"/>
            <person name="Ahrendt S."/>
            <person name="Looney B.P."/>
            <person name="Miyauchi S."/>
            <person name="Morin E."/>
            <person name="Drula E."/>
            <person name="Courty P.E."/>
            <person name="Chicoki N."/>
            <person name="Fauchery L."/>
            <person name="Kohler A."/>
            <person name="Kuo A."/>
            <person name="Labutti K."/>
            <person name="Pangilinan J."/>
            <person name="Lipzen A."/>
            <person name="Riley R."/>
            <person name="Andreopoulos W."/>
            <person name="He G."/>
            <person name="Johnson J."/>
            <person name="Barry K.W."/>
            <person name="Grigoriev I.V."/>
            <person name="Nagy L."/>
            <person name="Hibbett D."/>
            <person name="Henrissat B."/>
            <person name="Matheny P.B."/>
            <person name="Labbe J."/>
            <person name="Martin F."/>
        </authorList>
    </citation>
    <scope>NUCLEOTIDE SEQUENCE</scope>
    <source>
        <strain evidence="1">HHB10654</strain>
    </source>
</reference>
<reference evidence="1" key="2">
    <citation type="journal article" date="2022" name="New Phytol.">
        <title>Evolutionary transition to the ectomycorrhizal habit in the genomes of a hyperdiverse lineage of mushroom-forming fungi.</title>
        <authorList>
            <person name="Looney B."/>
            <person name="Miyauchi S."/>
            <person name="Morin E."/>
            <person name="Drula E."/>
            <person name="Courty P.E."/>
            <person name="Kohler A."/>
            <person name="Kuo A."/>
            <person name="LaButti K."/>
            <person name="Pangilinan J."/>
            <person name="Lipzen A."/>
            <person name="Riley R."/>
            <person name="Andreopoulos W."/>
            <person name="He G."/>
            <person name="Johnson J."/>
            <person name="Nolan M."/>
            <person name="Tritt A."/>
            <person name="Barry K.W."/>
            <person name="Grigoriev I.V."/>
            <person name="Nagy L.G."/>
            <person name="Hibbett D."/>
            <person name="Henrissat B."/>
            <person name="Matheny P.B."/>
            <person name="Labbe J."/>
            <person name="Martin F.M."/>
        </authorList>
    </citation>
    <scope>NUCLEOTIDE SEQUENCE</scope>
    <source>
        <strain evidence="1">HHB10654</strain>
    </source>
</reference>
<evidence type="ECO:0000313" key="1">
    <source>
        <dbReference type="EMBL" id="KAI0058040.1"/>
    </source>
</evidence>
<gene>
    <name evidence="1" type="ORF">BV25DRAFT_1909357</name>
</gene>
<accession>A0ACB8SNP4</accession>
<dbReference type="EMBL" id="MU277240">
    <property type="protein sequence ID" value="KAI0058040.1"/>
    <property type="molecule type" value="Genomic_DNA"/>
</dbReference>
<keyword evidence="2" id="KW-1185">Reference proteome</keyword>
<proteinExistence type="predicted"/>